<reference evidence="1" key="1">
    <citation type="submission" date="2022-10" db="EMBL/GenBank/DDBJ databases">
        <title>Complete Genome of Trichothecium roseum strain YXFP-22015, a Plant Pathogen Isolated from Citrus.</title>
        <authorList>
            <person name="Wang Y."/>
            <person name="Zhu L."/>
        </authorList>
    </citation>
    <scope>NUCLEOTIDE SEQUENCE</scope>
    <source>
        <strain evidence="1">YXFP-22015</strain>
    </source>
</reference>
<organism evidence="1 2">
    <name type="scientific">Trichothecium roseum</name>
    <dbReference type="NCBI Taxonomy" id="47278"/>
    <lineage>
        <taxon>Eukaryota</taxon>
        <taxon>Fungi</taxon>
        <taxon>Dikarya</taxon>
        <taxon>Ascomycota</taxon>
        <taxon>Pezizomycotina</taxon>
        <taxon>Sordariomycetes</taxon>
        <taxon>Hypocreomycetidae</taxon>
        <taxon>Hypocreales</taxon>
        <taxon>Hypocreales incertae sedis</taxon>
        <taxon>Trichothecium</taxon>
    </lineage>
</organism>
<dbReference type="Proteomes" id="UP001163324">
    <property type="component" value="Chromosome 3"/>
</dbReference>
<proteinExistence type="predicted"/>
<dbReference type="EMBL" id="CM047942">
    <property type="protein sequence ID" value="KAI9901362.1"/>
    <property type="molecule type" value="Genomic_DNA"/>
</dbReference>
<keyword evidence="2" id="KW-1185">Reference proteome</keyword>
<comment type="caution">
    <text evidence="1">The sequence shown here is derived from an EMBL/GenBank/DDBJ whole genome shotgun (WGS) entry which is preliminary data.</text>
</comment>
<evidence type="ECO:0000313" key="1">
    <source>
        <dbReference type="EMBL" id="KAI9901362.1"/>
    </source>
</evidence>
<sequence>METELAKRKDLAASANKLPVYRCKIGGELKSLENFSIAQRKILNYRRGVDCGMTCKDHTRQNRSEIKCDLCGLWKPLNAYSKSARKNDSPTCQRCTAWTETQEPDIAPSPLETGAISRDEETGEVWREQCPTDGSEWFEEKGLQACATDLGSFNLSKESDLKEMRLSNATDVLEIGPGSRALNQGKPRSAASSALGYIQNQNGSTSSNYGEAPSVASSQRKLPPHMLARARKTASEVSSTASASESSTADAYSAQPSYNSVSTATTLREALVQRSTLVPFNAWPADGIQRQSTKVPTIPSTASVASTSDISVVSGGDAGQGDSYNNTVLHSIYQNVPNKRGWPRPLKIRRAPSTVAPVFDPKIDRGTVLKFADSDDEDDYEVW</sequence>
<evidence type="ECO:0000313" key="2">
    <source>
        <dbReference type="Proteomes" id="UP001163324"/>
    </source>
</evidence>
<accession>A0ACC0V5D7</accession>
<name>A0ACC0V5D7_9HYPO</name>
<gene>
    <name evidence="1" type="ORF">N3K66_003179</name>
</gene>
<protein>
    <submittedName>
        <fullName evidence="1">Uncharacterized protein</fullName>
    </submittedName>
</protein>